<evidence type="ECO:0000256" key="2">
    <source>
        <dbReference type="ARBA" id="ARBA00022475"/>
    </source>
</evidence>
<name>A0A8J3G2C6_9PROT</name>
<organism evidence="7 8">
    <name type="scientific">Algimonas arctica</name>
    <dbReference type="NCBI Taxonomy" id="1479486"/>
    <lineage>
        <taxon>Bacteria</taxon>
        <taxon>Pseudomonadati</taxon>
        <taxon>Pseudomonadota</taxon>
        <taxon>Alphaproteobacteria</taxon>
        <taxon>Maricaulales</taxon>
        <taxon>Robiginitomaculaceae</taxon>
        <taxon>Algimonas</taxon>
    </lineage>
</organism>
<keyword evidence="8" id="KW-1185">Reference proteome</keyword>
<dbReference type="PANTHER" id="PTHR30086:SF20">
    <property type="entry name" value="ARGININE EXPORTER PROTEIN ARGO-RELATED"/>
    <property type="match status" value="1"/>
</dbReference>
<evidence type="ECO:0000256" key="4">
    <source>
        <dbReference type="ARBA" id="ARBA00022989"/>
    </source>
</evidence>
<evidence type="ECO:0000256" key="6">
    <source>
        <dbReference type="SAM" id="Phobius"/>
    </source>
</evidence>
<feature type="transmembrane region" description="Helical" evidence="6">
    <location>
        <begin position="154"/>
        <end position="177"/>
    </location>
</feature>
<reference evidence="7" key="2">
    <citation type="submission" date="2020-09" db="EMBL/GenBank/DDBJ databases">
        <authorList>
            <person name="Sun Q."/>
            <person name="Kim S."/>
        </authorList>
    </citation>
    <scope>NUCLEOTIDE SEQUENCE</scope>
    <source>
        <strain evidence="7">KCTC 32513</strain>
    </source>
</reference>
<evidence type="ECO:0000256" key="5">
    <source>
        <dbReference type="ARBA" id="ARBA00023136"/>
    </source>
</evidence>
<evidence type="ECO:0000313" key="7">
    <source>
        <dbReference type="EMBL" id="GHA95391.1"/>
    </source>
</evidence>
<keyword evidence="2" id="KW-1003">Cell membrane</keyword>
<comment type="caution">
    <text evidence="7">The sequence shown here is derived from an EMBL/GenBank/DDBJ whole genome shotgun (WGS) entry which is preliminary data.</text>
</comment>
<keyword evidence="4 6" id="KW-1133">Transmembrane helix</keyword>
<protein>
    <submittedName>
        <fullName evidence="7">Amino acid transporter LysE</fullName>
    </submittedName>
</protein>
<dbReference type="GO" id="GO:0015171">
    <property type="term" value="F:amino acid transmembrane transporter activity"/>
    <property type="evidence" value="ECO:0007669"/>
    <property type="project" value="TreeGrafter"/>
</dbReference>
<evidence type="ECO:0000256" key="1">
    <source>
        <dbReference type="ARBA" id="ARBA00004651"/>
    </source>
</evidence>
<feature type="transmembrane region" description="Helical" evidence="6">
    <location>
        <begin position="82"/>
        <end position="100"/>
    </location>
</feature>
<comment type="subcellular location">
    <subcellularLocation>
        <location evidence="1">Cell membrane</location>
        <topology evidence="1">Multi-pass membrane protein</topology>
    </subcellularLocation>
</comment>
<keyword evidence="5 6" id="KW-0472">Membrane</keyword>
<evidence type="ECO:0000256" key="3">
    <source>
        <dbReference type="ARBA" id="ARBA00022692"/>
    </source>
</evidence>
<sequence>MESFALEFDVWLKLVVLFGAGGLTPGPAVMLVMASSFRYGFRPAMLAAFGIATANVLWLILAATGTGALLETFPAVTFALKMLGLIVIVYLAGSVAFGPAPDMSIGSADAPKRSLLYAKGIGLQISSPMPLVYFGLLLPVFFDADKPMVPQFLIMLATVTVTEICGLAVYAGFARWIREKLQNATAARVFNWIIAVVMTVSGVWAILA</sequence>
<dbReference type="EMBL" id="BMZH01000006">
    <property type="protein sequence ID" value="GHA95391.1"/>
    <property type="molecule type" value="Genomic_DNA"/>
</dbReference>
<feature type="transmembrane region" description="Helical" evidence="6">
    <location>
        <begin position="189"/>
        <end position="207"/>
    </location>
</feature>
<keyword evidence="3 6" id="KW-0812">Transmembrane</keyword>
<feature type="transmembrane region" description="Helical" evidence="6">
    <location>
        <begin position="12"/>
        <end position="34"/>
    </location>
</feature>
<dbReference type="InterPro" id="IPR001123">
    <property type="entry name" value="LeuE-type"/>
</dbReference>
<dbReference type="PANTHER" id="PTHR30086">
    <property type="entry name" value="ARGININE EXPORTER PROTEIN ARGO"/>
    <property type="match status" value="1"/>
</dbReference>
<evidence type="ECO:0000313" key="8">
    <source>
        <dbReference type="Proteomes" id="UP000634004"/>
    </source>
</evidence>
<dbReference type="Pfam" id="PF01810">
    <property type="entry name" value="LysE"/>
    <property type="match status" value="1"/>
</dbReference>
<feature type="transmembrane region" description="Helical" evidence="6">
    <location>
        <begin position="46"/>
        <end position="70"/>
    </location>
</feature>
<dbReference type="RefSeq" id="WP_189497627.1">
    <property type="nucleotide sequence ID" value="NZ_BMZH01000006.1"/>
</dbReference>
<dbReference type="AlphaFoldDB" id="A0A8J3G2C6"/>
<proteinExistence type="predicted"/>
<dbReference type="Proteomes" id="UP000634004">
    <property type="component" value="Unassembled WGS sequence"/>
</dbReference>
<reference evidence="7" key="1">
    <citation type="journal article" date="2014" name="Int. J. Syst. Evol. Microbiol.">
        <title>Complete genome sequence of Corynebacterium casei LMG S-19264T (=DSM 44701T), isolated from a smear-ripened cheese.</title>
        <authorList>
            <consortium name="US DOE Joint Genome Institute (JGI-PGF)"/>
            <person name="Walter F."/>
            <person name="Albersmeier A."/>
            <person name="Kalinowski J."/>
            <person name="Ruckert C."/>
        </authorList>
    </citation>
    <scope>NUCLEOTIDE SEQUENCE</scope>
    <source>
        <strain evidence="7">KCTC 32513</strain>
    </source>
</reference>
<feature type="transmembrane region" description="Helical" evidence="6">
    <location>
        <begin position="121"/>
        <end position="142"/>
    </location>
</feature>
<gene>
    <name evidence="7" type="ORF">GCM10009069_17990</name>
</gene>
<accession>A0A8J3G2C6</accession>
<dbReference type="GO" id="GO:0005886">
    <property type="term" value="C:plasma membrane"/>
    <property type="evidence" value="ECO:0007669"/>
    <property type="project" value="UniProtKB-SubCell"/>
</dbReference>